<name>X0T4I9_9ZZZZ</name>
<comment type="caution">
    <text evidence="1">The sequence shown here is derived from an EMBL/GenBank/DDBJ whole genome shotgun (WGS) entry which is preliminary data.</text>
</comment>
<reference evidence="1" key="1">
    <citation type="journal article" date="2014" name="Front. Microbiol.">
        <title>High frequency of phylogenetically diverse reductive dehalogenase-homologous genes in deep subseafloor sedimentary metagenomes.</title>
        <authorList>
            <person name="Kawai M."/>
            <person name="Futagami T."/>
            <person name="Toyoda A."/>
            <person name="Takaki Y."/>
            <person name="Nishi S."/>
            <person name="Hori S."/>
            <person name="Arai W."/>
            <person name="Tsubouchi T."/>
            <person name="Morono Y."/>
            <person name="Uchiyama I."/>
            <person name="Ito T."/>
            <person name="Fujiyama A."/>
            <person name="Inagaki F."/>
            <person name="Takami H."/>
        </authorList>
    </citation>
    <scope>NUCLEOTIDE SEQUENCE</scope>
    <source>
        <strain evidence="1">Expedition CK06-06</strain>
    </source>
</reference>
<protein>
    <submittedName>
        <fullName evidence="1">Uncharacterized protein</fullName>
    </submittedName>
</protein>
<dbReference type="EMBL" id="BARS01019188">
    <property type="protein sequence ID" value="GAF88139.1"/>
    <property type="molecule type" value="Genomic_DNA"/>
</dbReference>
<sequence length="49" mass="6203">MMKTKKFYSHKELHEEWMKDPKYKLEYEKSEEEFKSITTLIQIRKHAKR</sequence>
<accession>X0T4I9</accession>
<evidence type="ECO:0000313" key="1">
    <source>
        <dbReference type="EMBL" id="GAF88139.1"/>
    </source>
</evidence>
<proteinExistence type="predicted"/>
<organism evidence="1">
    <name type="scientific">marine sediment metagenome</name>
    <dbReference type="NCBI Taxonomy" id="412755"/>
    <lineage>
        <taxon>unclassified sequences</taxon>
        <taxon>metagenomes</taxon>
        <taxon>ecological metagenomes</taxon>
    </lineage>
</organism>
<dbReference type="AlphaFoldDB" id="X0T4I9"/>
<gene>
    <name evidence="1" type="ORF">S01H1_31126</name>
</gene>